<evidence type="ECO:0000256" key="3">
    <source>
        <dbReference type="SAM" id="MobiDB-lite"/>
    </source>
</evidence>
<dbReference type="InterPro" id="IPR036322">
    <property type="entry name" value="WD40_repeat_dom_sf"/>
</dbReference>
<dbReference type="GO" id="GO:0031929">
    <property type="term" value="P:TOR signaling"/>
    <property type="evidence" value="ECO:0007669"/>
    <property type="project" value="InterPro"/>
</dbReference>
<organism evidence="4 5">
    <name type="scientific">Aspergillus steynii IBT 23096</name>
    <dbReference type="NCBI Taxonomy" id="1392250"/>
    <lineage>
        <taxon>Eukaryota</taxon>
        <taxon>Fungi</taxon>
        <taxon>Dikarya</taxon>
        <taxon>Ascomycota</taxon>
        <taxon>Pezizomycotina</taxon>
        <taxon>Eurotiomycetes</taxon>
        <taxon>Eurotiomycetidae</taxon>
        <taxon>Eurotiales</taxon>
        <taxon>Aspergillaceae</taxon>
        <taxon>Aspergillus</taxon>
        <taxon>Aspergillus subgen. Circumdati</taxon>
    </lineage>
</organism>
<evidence type="ECO:0000256" key="1">
    <source>
        <dbReference type="ARBA" id="ARBA00009890"/>
    </source>
</evidence>
<dbReference type="GO" id="GO:0031932">
    <property type="term" value="C:TORC2 complex"/>
    <property type="evidence" value="ECO:0007669"/>
    <property type="project" value="InterPro"/>
</dbReference>
<keyword evidence="2" id="KW-0853">WD repeat</keyword>
<dbReference type="AlphaFoldDB" id="A0A2I2FR41"/>
<evidence type="ECO:0000313" key="5">
    <source>
        <dbReference type="Proteomes" id="UP000234275"/>
    </source>
</evidence>
<name>A0A2I2FR41_9EURO</name>
<dbReference type="SMART" id="SM00320">
    <property type="entry name" value="WD40"/>
    <property type="match status" value="6"/>
</dbReference>
<protein>
    <submittedName>
        <fullName evidence="4">WD40 repeat-like protein</fullName>
    </submittedName>
</protein>
<dbReference type="STRING" id="1392250.A0A2I2FR41"/>
<feature type="region of interest" description="Disordered" evidence="3">
    <location>
        <begin position="1"/>
        <end position="242"/>
    </location>
</feature>
<dbReference type="OrthoDB" id="10248252at2759"/>
<dbReference type="VEuPathDB" id="FungiDB:P170DRAFT_71795"/>
<comment type="similarity">
    <text evidence="1">Belongs to the WD repeat LST8 family.</text>
</comment>
<dbReference type="FunFam" id="2.130.10.10:FF:000969">
    <property type="entry name" value="WD repeat protein"/>
    <property type="match status" value="1"/>
</dbReference>
<dbReference type="RefSeq" id="XP_024698406.1">
    <property type="nucleotide sequence ID" value="XM_024855348.1"/>
</dbReference>
<evidence type="ECO:0000313" key="4">
    <source>
        <dbReference type="EMBL" id="PLB43104.1"/>
    </source>
</evidence>
<feature type="compositionally biased region" description="Basic and acidic residues" evidence="3">
    <location>
        <begin position="53"/>
        <end position="62"/>
    </location>
</feature>
<gene>
    <name evidence="4" type="ORF">P170DRAFT_71795</name>
</gene>
<feature type="compositionally biased region" description="Polar residues" evidence="3">
    <location>
        <begin position="108"/>
        <end position="124"/>
    </location>
</feature>
<dbReference type="PROSITE" id="PS50082">
    <property type="entry name" value="WD_REPEATS_2"/>
    <property type="match status" value="1"/>
</dbReference>
<feature type="compositionally biased region" description="Polar residues" evidence="3">
    <location>
        <begin position="24"/>
        <end position="35"/>
    </location>
</feature>
<dbReference type="SUPFAM" id="SSF50978">
    <property type="entry name" value="WD40 repeat-like"/>
    <property type="match status" value="1"/>
</dbReference>
<dbReference type="InterPro" id="IPR037588">
    <property type="entry name" value="MLST8"/>
</dbReference>
<reference evidence="4 5" key="1">
    <citation type="submission" date="2016-12" db="EMBL/GenBank/DDBJ databases">
        <title>The genomes of Aspergillus section Nigri reveals drivers in fungal speciation.</title>
        <authorList>
            <consortium name="DOE Joint Genome Institute"/>
            <person name="Vesth T.C."/>
            <person name="Nybo J."/>
            <person name="Theobald S."/>
            <person name="Brandl J."/>
            <person name="Frisvad J.C."/>
            <person name="Nielsen K.F."/>
            <person name="Lyhne E.K."/>
            <person name="Kogle M.E."/>
            <person name="Kuo A."/>
            <person name="Riley R."/>
            <person name="Clum A."/>
            <person name="Nolan M."/>
            <person name="Lipzen A."/>
            <person name="Salamov A."/>
            <person name="Henrissat B."/>
            <person name="Wiebenga A."/>
            <person name="De Vries R.P."/>
            <person name="Grigoriev I.V."/>
            <person name="Mortensen U.H."/>
            <person name="Andersen M.R."/>
            <person name="Baker S.E."/>
        </authorList>
    </citation>
    <scope>NUCLEOTIDE SEQUENCE [LARGE SCALE GENOMIC DNA]</scope>
    <source>
        <strain evidence="4 5">IBT 23096</strain>
    </source>
</reference>
<feature type="compositionally biased region" description="Polar residues" evidence="3">
    <location>
        <begin position="178"/>
        <end position="196"/>
    </location>
</feature>
<proteinExistence type="inferred from homology"/>
<dbReference type="PANTHER" id="PTHR19842:SF2">
    <property type="entry name" value="WD REPEAT PROTEIN (AFU_ORTHOLOGUE AFUA_5G04300)"/>
    <property type="match status" value="1"/>
</dbReference>
<keyword evidence="5" id="KW-1185">Reference proteome</keyword>
<dbReference type="Pfam" id="PF00400">
    <property type="entry name" value="WD40"/>
    <property type="match status" value="1"/>
</dbReference>
<feature type="compositionally biased region" description="Basic and acidic residues" evidence="3">
    <location>
        <begin position="139"/>
        <end position="151"/>
    </location>
</feature>
<accession>A0A2I2FR41</accession>
<sequence length="1136" mass="126196">MPTSMSQQHSNMRSRSFGFGPSPNFGQVESENTSIIEEARNLLSQFMKHSSHKTQEPQKDDSGGSEGRAISHNISGSLEKEDPDSTNPWPMACANSESFTLERKPRKQNNLAQQSPSDEFSKYTTYRPERQQILTYQESSKESLKPSHERATALPRSGRKRSFSPKQPATLDLEMDQNKYQITGTRRSGRSKSGPTNYYEPVCLFNLDSDEDSEPSQTPPSMETLPSRAHDKDIKPPPHTQQSAIFSSQGLRIMKLRFKTVAELKDLEHACYSPELNPANYARRIIKGPEAVLHVDFGDDEMMAVLELLSLHGLQWTANPEISLADQVIQALSSCTVSDEITLKLSWIYKLSHVLASQGVHGDSTSILKLLQSPGERDIVHVQRLMAKVLGQRERNNGGQHQIEEIHQLAAYLQCASKLYRRHHRDIDTFIKDAKKGNLPSIPCVVKAIVSQTQLPPGGRPRCFQKFGQLLQNRELGCNVNRKINSDVASNFKLCKKWKGASNDVVVMAWSPDGTRFAAGATAQCDEHNMEYNRGNNLLLGDLTRNCLEELPDHCIPRPERSGVNRAVNDTRLFMSVTAVQWFDDFLFTGSYDNTVKLWDFAGGKASCCKTLRHDAKVQVMARSALEHNVLATGTHAIGLWNIGESTYTPLEPFKHRHRKDIELVPTSLAWGTVPSTKNILLAGFAEKHDEIPQNGLLAAWHIGEAEAIPLPFLPNSQNIFDIKWHPTSGAFVTGSSTGLKNIGSVVRHYEPLKSRRGIYEFDCPALDINDVTFCPVNSNYVTASCTDGNTYVWDYRKNNDVVLKLPHGGPLNQTDETLTREQADVGVRVALWGNGIDQFYTGASDGVLKRWNVLKSSEDALVEDTACLEEEIMSATISDDKSNLLVGDAAGGIHVLSSGPFFNTDERSFTFERATQLPCEDYEPEPESGLRAGRGLLSSGQLSLHPVYGVGQGPHYTGPFAAWARPEGTPDERVAQTPLRTELQIRQLDGIPLERRSGLDEQSRRDVGAQIQLARIRNLRQGENKRKRVEPASPMTSLGDNVIDLCSDGEGQPRSLTLMPGKPKRRAKARSREPLIVNMEGGVIDLTGDTDSEELADASPGLGLDRVKELEEALDEDFWWPPSHSIDPNIQDGSA</sequence>
<comment type="caution">
    <text evidence="4">The sequence shown here is derived from an EMBL/GenBank/DDBJ whole genome shotgun (WGS) entry which is preliminary data.</text>
</comment>
<feature type="compositionally biased region" description="Polar residues" evidence="3">
    <location>
        <begin position="1"/>
        <end position="14"/>
    </location>
</feature>
<dbReference type="EMBL" id="MSFO01000011">
    <property type="protein sequence ID" value="PLB43104.1"/>
    <property type="molecule type" value="Genomic_DNA"/>
</dbReference>
<dbReference type="GeneID" id="36563054"/>
<evidence type="ECO:0000256" key="2">
    <source>
        <dbReference type="PROSITE-ProRule" id="PRU00221"/>
    </source>
</evidence>
<dbReference type="PANTHER" id="PTHR19842">
    <property type="entry name" value="G BETA-LIKE PROTEIN GBL"/>
    <property type="match status" value="1"/>
</dbReference>
<dbReference type="InterPro" id="IPR015943">
    <property type="entry name" value="WD40/YVTN_repeat-like_dom_sf"/>
</dbReference>
<dbReference type="Gene3D" id="2.130.10.10">
    <property type="entry name" value="YVTN repeat-like/Quinoprotein amine dehydrogenase"/>
    <property type="match status" value="1"/>
</dbReference>
<dbReference type="GO" id="GO:0031931">
    <property type="term" value="C:TORC1 complex"/>
    <property type="evidence" value="ECO:0007669"/>
    <property type="project" value="InterPro"/>
</dbReference>
<dbReference type="InterPro" id="IPR001680">
    <property type="entry name" value="WD40_rpt"/>
</dbReference>
<dbReference type="Proteomes" id="UP000234275">
    <property type="component" value="Unassembled WGS sequence"/>
</dbReference>
<dbReference type="GO" id="GO:0032956">
    <property type="term" value="P:regulation of actin cytoskeleton organization"/>
    <property type="evidence" value="ECO:0007669"/>
    <property type="project" value="TreeGrafter"/>
</dbReference>
<feature type="repeat" description="WD" evidence="2">
    <location>
        <begin position="577"/>
        <end position="600"/>
    </location>
</feature>